<dbReference type="RefSeq" id="WP_188827621.1">
    <property type="nucleotide sequence ID" value="NZ_BMMW01000001.1"/>
</dbReference>
<evidence type="ECO:0000256" key="1">
    <source>
        <dbReference type="SAM" id="MobiDB-lite"/>
    </source>
</evidence>
<gene>
    <name evidence="2" type="ORF">GCM10011591_10320</name>
</gene>
<feature type="compositionally biased region" description="Low complexity" evidence="1">
    <location>
        <begin position="316"/>
        <end position="329"/>
    </location>
</feature>
<evidence type="ECO:0008006" key="4">
    <source>
        <dbReference type="Google" id="ProtNLM"/>
    </source>
</evidence>
<feature type="compositionally biased region" description="Gly residues" evidence="1">
    <location>
        <begin position="330"/>
        <end position="345"/>
    </location>
</feature>
<name>A0A917V504_9NOCA</name>
<feature type="compositionally biased region" description="Low complexity" evidence="1">
    <location>
        <begin position="290"/>
        <end position="309"/>
    </location>
</feature>
<comment type="caution">
    <text evidence="2">The sequence shown here is derived from an EMBL/GenBank/DDBJ whole genome shotgun (WGS) entry which is preliminary data.</text>
</comment>
<feature type="region of interest" description="Disordered" evidence="1">
    <location>
        <begin position="236"/>
        <end position="414"/>
    </location>
</feature>
<dbReference type="AlphaFoldDB" id="A0A917V504"/>
<feature type="region of interest" description="Disordered" evidence="1">
    <location>
        <begin position="28"/>
        <end position="48"/>
    </location>
</feature>
<protein>
    <recommendedName>
        <fullName evidence="4">PPE domain-containing protein</fullName>
    </recommendedName>
</protein>
<proteinExistence type="predicted"/>
<feature type="compositionally biased region" description="Low complexity" evidence="1">
    <location>
        <begin position="481"/>
        <end position="494"/>
    </location>
</feature>
<accession>A0A917V504</accession>
<feature type="compositionally biased region" description="Polar residues" evidence="1">
    <location>
        <begin position="262"/>
        <end position="284"/>
    </location>
</feature>
<feature type="compositionally biased region" description="Basic and acidic residues" evidence="1">
    <location>
        <begin position="191"/>
        <end position="201"/>
    </location>
</feature>
<feature type="region of interest" description="Disordered" evidence="1">
    <location>
        <begin position="429"/>
        <end position="578"/>
    </location>
</feature>
<sequence>MAPQQPGGAGGFLPNVLSLAEAATKVEGARARATTDDRALQTGGHGTDPDYVASADRFQGYSADQIVAAVHGSGGLDPAGILGHAKTWREVYSGLVNLGSFNLIGMNRIFNSGQWQGATADAGQAATERFAKLVQEVGLVCESVFNRIEAVGWAAETVKVAIQQSPAVTTGAIDPDNPTQSILPGLSNPETDEKNRNAEKERRDAMIRALDSMYTPVFPPSGAGVPAFLEVAAAGGPGGQPAGPGANGDGGGSGVPNAGQKPASTPEQPTALTGTPADTNAPKNTDTKQDSTPSDAPATTPAETTPASTQPGATTPGSSPAVPGGQSSAPGGGSPGGSPGLGGTIGAPTAGRAIPGGAGAPGATPVGATSSGGRGAADGRSMMPGMPGAAGRGANRDDESEHYAPDYLRGVHPDWTDGIVAYSGVIGGEADSATTPASAETLPAREQAAGPIPSSQLNLPPQGVAAQPPPSESFNPRPTDSSAQSPASAGAAGPRLNMGTDSPPRLGTTGEPARTEPPIPVHAATVSDDPALSDQPQPEAERQPNASETRSAPVELAVSLTGAGPVMADDTQPPVPRP</sequence>
<dbReference type="Proteomes" id="UP000612956">
    <property type="component" value="Unassembled WGS sequence"/>
</dbReference>
<keyword evidence="3" id="KW-1185">Reference proteome</keyword>
<dbReference type="EMBL" id="BMMW01000001">
    <property type="protein sequence ID" value="GGK40660.1"/>
    <property type="molecule type" value="Genomic_DNA"/>
</dbReference>
<feature type="region of interest" description="Disordered" evidence="1">
    <location>
        <begin position="169"/>
        <end position="201"/>
    </location>
</feature>
<feature type="compositionally biased region" description="Gly residues" evidence="1">
    <location>
        <begin position="236"/>
        <end position="254"/>
    </location>
</feature>
<organism evidence="2 3">
    <name type="scientific">Nocardia camponoti</name>
    <dbReference type="NCBI Taxonomy" id="1616106"/>
    <lineage>
        <taxon>Bacteria</taxon>
        <taxon>Bacillati</taxon>
        <taxon>Actinomycetota</taxon>
        <taxon>Actinomycetes</taxon>
        <taxon>Mycobacteriales</taxon>
        <taxon>Nocardiaceae</taxon>
        <taxon>Nocardia</taxon>
    </lineage>
</organism>
<reference evidence="2" key="2">
    <citation type="submission" date="2020-09" db="EMBL/GenBank/DDBJ databases">
        <authorList>
            <person name="Sun Q."/>
            <person name="Zhou Y."/>
        </authorList>
    </citation>
    <scope>NUCLEOTIDE SEQUENCE</scope>
    <source>
        <strain evidence="2">CGMCC 4.7278</strain>
    </source>
</reference>
<feature type="compositionally biased region" description="Low complexity" evidence="1">
    <location>
        <begin position="378"/>
        <end position="393"/>
    </location>
</feature>
<reference evidence="2" key="1">
    <citation type="journal article" date="2014" name="Int. J. Syst. Evol. Microbiol.">
        <title>Complete genome sequence of Corynebacterium casei LMG S-19264T (=DSM 44701T), isolated from a smear-ripened cheese.</title>
        <authorList>
            <consortium name="US DOE Joint Genome Institute (JGI-PGF)"/>
            <person name="Walter F."/>
            <person name="Albersmeier A."/>
            <person name="Kalinowski J."/>
            <person name="Ruckert C."/>
        </authorList>
    </citation>
    <scope>NUCLEOTIDE SEQUENCE</scope>
    <source>
        <strain evidence="2">CGMCC 4.7278</strain>
    </source>
</reference>
<feature type="compositionally biased region" description="Basic and acidic residues" evidence="1">
    <location>
        <begin position="28"/>
        <end position="39"/>
    </location>
</feature>
<feature type="compositionally biased region" description="Basic and acidic residues" evidence="1">
    <location>
        <begin position="394"/>
        <end position="414"/>
    </location>
</feature>
<evidence type="ECO:0000313" key="3">
    <source>
        <dbReference type="Proteomes" id="UP000612956"/>
    </source>
</evidence>
<evidence type="ECO:0000313" key="2">
    <source>
        <dbReference type="EMBL" id="GGK40660.1"/>
    </source>
</evidence>